<comment type="caution">
    <text evidence="1">The sequence shown here is derived from an EMBL/GenBank/DDBJ whole genome shotgun (WGS) entry which is preliminary data.</text>
</comment>
<accession>A0A9Q0U470</accession>
<reference evidence="1" key="1">
    <citation type="submission" date="2022-11" db="EMBL/GenBank/DDBJ databases">
        <authorList>
            <person name="Hyden B.L."/>
            <person name="Feng K."/>
            <person name="Yates T."/>
            <person name="Jawdy S."/>
            <person name="Smart L.B."/>
            <person name="Muchero W."/>
        </authorList>
    </citation>
    <scope>NUCLEOTIDE SEQUENCE</scope>
    <source>
        <tissue evidence="1">Shoot tip</tissue>
    </source>
</reference>
<keyword evidence="2" id="KW-1185">Reference proteome</keyword>
<reference evidence="1" key="2">
    <citation type="journal article" date="2023" name="Int. J. Mol. Sci.">
        <title>De Novo Assembly and Annotation of 11 Diverse Shrub Willow (Salix) Genomes Reveals Novel Gene Organization in Sex-Linked Regions.</title>
        <authorList>
            <person name="Hyden B."/>
            <person name="Feng K."/>
            <person name="Yates T.B."/>
            <person name="Jawdy S."/>
            <person name="Cereghino C."/>
            <person name="Smart L.B."/>
            <person name="Muchero W."/>
        </authorList>
    </citation>
    <scope>NUCLEOTIDE SEQUENCE</scope>
    <source>
        <tissue evidence="1">Shoot tip</tissue>
    </source>
</reference>
<dbReference type="EMBL" id="JAPFFM010000013">
    <property type="protein sequence ID" value="KAJ6723063.1"/>
    <property type="molecule type" value="Genomic_DNA"/>
</dbReference>
<organism evidence="1 2">
    <name type="scientific">Salix koriyanagi</name>
    <dbReference type="NCBI Taxonomy" id="2511006"/>
    <lineage>
        <taxon>Eukaryota</taxon>
        <taxon>Viridiplantae</taxon>
        <taxon>Streptophyta</taxon>
        <taxon>Embryophyta</taxon>
        <taxon>Tracheophyta</taxon>
        <taxon>Spermatophyta</taxon>
        <taxon>Magnoliopsida</taxon>
        <taxon>eudicotyledons</taxon>
        <taxon>Gunneridae</taxon>
        <taxon>Pentapetalae</taxon>
        <taxon>rosids</taxon>
        <taxon>fabids</taxon>
        <taxon>Malpighiales</taxon>
        <taxon>Salicaceae</taxon>
        <taxon>Saliceae</taxon>
        <taxon>Salix</taxon>
    </lineage>
</organism>
<evidence type="ECO:0000313" key="1">
    <source>
        <dbReference type="EMBL" id="KAJ6723063.1"/>
    </source>
</evidence>
<dbReference type="Proteomes" id="UP001151752">
    <property type="component" value="Chromosome 14"/>
</dbReference>
<proteinExistence type="predicted"/>
<feature type="non-terminal residue" evidence="1">
    <location>
        <position position="1"/>
    </location>
</feature>
<protein>
    <submittedName>
        <fullName evidence="1">Uncharacterized protein</fullName>
    </submittedName>
</protein>
<gene>
    <name evidence="1" type="ORF">OIU74_007616</name>
</gene>
<name>A0A9Q0U470_9ROSI</name>
<evidence type="ECO:0000313" key="2">
    <source>
        <dbReference type="Proteomes" id="UP001151752"/>
    </source>
</evidence>
<sequence>MKVIDGESVSAMAGKKKLMFMVCRCVAGMK</sequence>
<dbReference type="AlphaFoldDB" id="A0A9Q0U470"/>